<gene>
    <name evidence="6" type="ORF">JKL49_08705</name>
</gene>
<evidence type="ECO:0000256" key="2">
    <source>
        <dbReference type="ARBA" id="ARBA00022723"/>
    </source>
</evidence>
<dbReference type="Pfam" id="PF04828">
    <property type="entry name" value="GFA"/>
    <property type="match status" value="1"/>
</dbReference>
<sequence length="169" mass="18985">MRKPAAPKPKASAVQSEGRCVCGAVRLEIDVPAVWAWHDHSTASRHAQGAAYATYVGSWRSRFRILAGEGHISRYEDPELKTARSFCARCGTPLFYERSRSPKMVNIPRALFAERTGREPRYHGGVAQMADWTWRGEAMAPLKGYPGVMFVRPRKAPKRKPVDDSLFEP</sequence>
<keyword evidence="4" id="KW-0456">Lyase</keyword>
<dbReference type="GO" id="GO:0046872">
    <property type="term" value="F:metal ion binding"/>
    <property type="evidence" value="ECO:0007669"/>
    <property type="project" value="UniProtKB-KW"/>
</dbReference>
<dbReference type="PANTHER" id="PTHR33337:SF40">
    <property type="entry name" value="CENP-V_GFA DOMAIN-CONTAINING PROTEIN-RELATED"/>
    <property type="match status" value="1"/>
</dbReference>
<evidence type="ECO:0000256" key="1">
    <source>
        <dbReference type="ARBA" id="ARBA00005495"/>
    </source>
</evidence>
<feature type="domain" description="CENP-V/GFA" evidence="5">
    <location>
        <begin position="16"/>
        <end position="133"/>
    </location>
</feature>
<dbReference type="Proteomes" id="UP000622580">
    <property type="component" value="Unassembled WGS sequence"/>
</dbReference>
<dbReference type="EMBL" id="JAGSGD010000001">
    <property type="protein sequence ID" value="MBR7619465.1"/>
    <property type="molecule type" value="Genomic_DNA"/>
</dbReference>
<evidence type="ECO:0000313" key="7">
    <source>
        <dbReference type="Proteomes" id="UP000622580"/>
    </source>
</evidence>
<evidence type="ECO:0000313" key="6">
    <source>
        <dbReference type="EMBL" id="MBR7619465.1"/>
    </source>
</evidence>
<reference evidence="6" key="1">
    <citation type="submission" date="2021-04" db="EMBL/GenBank/DDBJ databases">
        <title>Draft genome assembly of strain Phenylobacterium sp. 20VBR1 using MiniION and Illumina platforms.</title>
        <authorList>
            <person name="Thomas F.A."/>
            <person name="Krishnan K.P."/>
            <person name="Sinha R.K."/>
        </authorList>
    </citation>
    <scope>NUCLEOTIDE SEQUENCE</scope>
    <source>
        <strain evidence="6">20VBR1</strain>
    </source>
</reference>
<accession>A0A941CZD1</accession>
<dbReference type="RefSeq" id="WP_215339817.1">
    <property type="nucleotide sequence ID" value="NZ_JAGSGD010000001.1"/>
</dbReference>
<evidence type="ECO:0000256" key="3">
    <source>
        <dbReference type="ARBA" id="ARBA00022833"/>
    </source>
</evidence>
<organism evidence="6 7">
    <name type="scientific">Phenylobacterium glaciei</name>
    <dbReference type="NCBI Taxonomy" id="2803784"/>
    <lineage>
        <taxon>Bacteria</taxon>
        <taxon>Pseudomonadati</taxon>
        <taxon>Pseudomonadota</taxon>
        <taxon>Alphaproteobacteria</taxon>
        <taxon>Caulobacterales</taxon>
        <taxon>Caulobacteraceae</taxon>
        <taxon>Phenylobacterium</taxon>
    </lineage>
</organism>
<keyword evidence="3" id="KW-0862">Zinc</keyword>
<keyword evidence="7" id="KW-1185">Reference proteome</keyword>
<dbReference type="InterPro" id="IPR011057">
    <property type="entry name" value="Mss4-like_sf"/>
</dbReference>
<dbReference type="SUPFAM" id="SSF51316">
    <property type="entry name" value="Mss4-like"/>
    <property type="match status" value="1"/>
</dbReference>
<comment type="similarity">
    <text evidence="1">Belongs to the Gfa family.</text>
</comment>
<evidence type="ECO:0000259" key="5">
    <source>
        <dbReference type="PROSITE" id="PS51891"/>
    </source>
</evidence>
<proteinExistence type="inferred from homology"/>
<dbReference type="GO" id="GO:0016846">
    <property type="term" value="F:carbon-sulfur lyase activity"/>
    <property type="evidence" value="ECO:0007669"/>
    <property type="project" value="InterPro"/>
</dbReference>
<evidence type="ECO:0000256" key="4">
    <source>
        <dbReference type="ARBA" id="ARBA00023239"/>
    </source>
</evidence>
<keyword evidence="2" id="KW-0479">Metal-binding</keyword>
<comment type="caution">
    <text evidence="6">The sequence shown here is derived from an EMBL/GenBank/DDBJ whole genome shotgun (WGS) entry which is preliminary data.</text>
</comment>
<dbReference type="PANTHER" id="PTHR33337">
    <property type="entry name" value="GFA DOMAIN-CONTAINING PROTEIN"/>
    <property type="match status" value="1"/>
</dbReference>
<dbReference type="PROSITE" id="PS51891">
    <property type="entry name" value="CENP_V_GFA"/>
    <property type="match status" value="1"/>
</dbReference>
<dbReference type="Gene3D" id="3.90.1590.10">
    <property type="entry name" value="glutathione-dependent formaldehyde- activating enzyme (gfa)"/>
    <property type="match status" value="1"/>
</dbReference>
<dbReference type="InterPro" id="IPR006913">
    <property type="entry name" value="CENP-V/GFA"/>
</dbReference>
<name>A0A941CZD1_9CAUL</name>
<dbReference type="AlphaFoldDB" id="A0A941CZD1"/>
<protein>
    <submittedName>
        <fullName evidence="6">GFA family protein</fullName>
    </submittedName>
</protein>